<proteinExistence type="predicted"/>
<dbReference type="AlphaFoldDB" id="A0A9P6D1R0"/>
<accession>A0A9P6D1R0</accession>
<evidence type="ECO:0008006" key="3">
    <source>
        <dbReference type="Google" id="ProtNLM"/>
    </source>
</evidence>
<name>A0A9P6D1R0_9AGAR</name>
<dbReference type="Proteomes" id="UP000807469">
    <property type="component" value="Unassembled WGS sequence"/>
</dbReference>
<dbReference type="EMBL" id="MU155203">
    <property type="protein sequence ID" value="KAF9479918.1"/>
    <property type="molecule type" value="Genomic_DNA"/>
</dbReference>
<evidence type="ECO:0000313" key="1">
    <source>
        <dbReference type="EMBL" id="KAF9479918.1"/>
    </source>
</evidence>
<comment type="caution">
    <text evidence="1">The sequence shown here is derived from an EMBL/GenBank/DDBJ whole genome shotgun (WGS) entry which is preliminary data.</text>
</comment>
<evidence type="ECO:0000313" key="2">
    <source>
        <dbReference type="Proteomes" id="UP000807469"/>
    </source>
</evidence>
<protein>
    <recommendedName>
        <fullName evidence="3">HNH nuclease domain-containing protein</fullName>
    </recommendedName>
</protein>
<keyword evidence="2" id="KW-1185">Reference proteome</keyword>
<organism evidence="1 2">
    <name type="scientific">Pholiota conissans</name>
    <dbReference type="NCBI Taxonomy" id="109636"/>
    <lineage>
        <taxon>Eukaryota</taxon>
        <taxon>Fungi</taxon>
        <taxon>Dikarya</taxon>
        <taxon>Basidiomycota</taxon>
        <taxon>Agaricomycotina</taxon>
        <taxon>Agaricomycetes</taxon>
        <taxon>Agaricomycetidae</taxon>
        <taxon>Agaricales</taxon>
        <taxon>Agaricineae</taxon>
        <taxon>Strophariaceae</taxon>
        <taxon>Pholiota</taxon>
    </lineage>
</organism>
<gene>
    <name evidence="1" type="ORF">BDN70DRAFT_894535</name>
</gene>
<dbReference type="OrthoDB" id="2104739at2759"/>
<reference evidence="1" key="1">
    <citation type="submission" date="2020-11" db="EMBL/GenBank/DDBJ databases">
        <authorList>
            <consortium name="DOE Joint Genome Institute"/>
            <person name="Ahrendt S."/>
            <person name="Riley R."/>
            <person name="Andreopoulos W."/>
            <person name="Labutti K."/>
            <person name="Pangilinan J."/>
            <person name="Ruiz-Duenas F.J."/>
            <person name="Barrasa J.M."/>
            <person name="Sanchez-Garcia M."/>
            <person name="Camarero S."/>
            <person name="Miyauchi S."/>
            <person name="Serrano A."/>
            <person name="Linde D."/>
            <person name="Babiker R."/>
            <person name="Drula E."/>
            <person name="Ayuso-Fernandez I."/>
            <person name="Pacheco R."/>
            <person name="Padilla G."/>
            <person name="Ferreira P."/>
            <person name="Barriuso J."/>
            <person name="Kellner H."/>
            <person name="Castanera R."/>
            <person name="Alfaro M."/>
            <person name="Ramirez L."/>
            <person name="Pisabarro A.G."/>
            <person name="Kuo A."/>
            <person name="Tritt A."/>
            <person name="Lipzen A."/>
            <person name="He G."/>
            <person name="Yan M."/>
            <person name="Ng V."/>
            <person name="Cullen D."/>
            <person name="Martin F."/>
            <person name="Rosso M.-N."/>
            <person name="Henrissat B."/>
            <person name="Hibbett D."/>
            <person name="Martinez A.T."/>
            <person name="Grigoriev I.V."/>
        </authorList>
    </citation>
    <scope>NUCLEOTIDE SEQUENCE</scope>
    <source>
        <strain evidence="1">CIRM-BRFM 674</strain>
    </source>
</reference>
<sequence>MTFSPSPSPLPSTATTNFDAEGTRIWHLLLAAEKEALDISPGLPAKYNDNLIGIRVLGFFLKDFWDHQDCYPFRLTPYRHLVFVLNCTTEDDPENSEPFQARMKKVFELGIEYRNHLMSIYRPNESSELRSTPPTRDSPRSWDEVRADIIASMAHLPTTKRDAKKQALCRDGYKCLISGSYDYFYLKQLPADRGAEIIAAEENFRAGPTDIVHLFPESTQGVKSSSSEDYFAISKLFGIRDYIKLTGGEVNDLLNVLTISVGLRPLFDDFTFWLESVPQQPNTYNVVSTHPDLFAKLSMSTLKRVTFQVDPTLVREWNTNSPKDTNGNIPPLPSLPDPSLIAMRAACARVARLSGAVEQAEQILEDRENASVMDNKGGTADLLNSLLLRYGAQATADI</sequence>